<accession>A0A9I9E1Y9</accession>
<dbReference type="Gramene" id="MELO3C027676.2.1">
    <property type="protein sequence ID" value="MELO3C027676.2.1"/>
    <property type="gene ID" value="MELO3C027676.2"/>
</dbReference>
<proteinExistence type="predicted"/>
<organism evidence="1">
    <name type="scientific">Cucumis melo</name>
    <name type="common">Muskmelon</name>
    <dbReference type="NCBI Taxonomy" id="3656"/>
    <lineage>
        <taxon>Eukaryota</taxon>
        <taxon>Viridiplantae</taxon>
        <taxon>Streptophyta</taxon>
        <taxon>Embryophyta</taxon>
        <taxon>Tracheophyta</taxon>
        <taxon>Spermatophyta</taxon>
        <taxon>Magnoliopsida</taxon>
        <taxon>eudicotyledons</taxon>
        <taxon>Gunneridae</taxon>
        <taxon>Pentapetalae</taxon>
        <taxon>rosids</taxon>
        <taxon>fabids</taxon>
        <taxon>Cucurbitales</taxon>
        <taxon>Cucurbitaceae</taxon>
        <taxon>Benincaseae</taxon>
        <taxon>Cucumis</taxon>
    </lineage>
</organism>
<protein>
    <submittedName>
        <fullName evidence="1">Uncharacterized protein</fullName>
    </submittedName>
</protein>
<reference evidence="1" key="1">
    <citation type="submission" date="2023-03" db="UniProtKB">
        <authorList>
            <consortium name="EnsemblPlants"/>
        </authorList>
    </citation>
    <scope>IDENTIFICATION</scope>
</reference>
<name>A0A9I9E1Y9_CUCME</name>
<evidence type="ECO:0000313" key="1">
    <source>
        <dbReference type="EnsemblPlants" id="MELO3C027676.2.1"/>
    </source>
</evidence>
<dbReference type="AlphaFoldDB" id="A0A9I9E1Y9"/>
<sequence>MGGYCELCLNKTAGKGGEVTWNRRTITRGALDSLRNGREIPWLPFMKLLINGDLDRRIRIYTKVFFSVSNHLRHSKERNFSLSLLVVHKRRDRRFLKHAEALPEVWTWTTSISLISRAWRFFLSYFTVDVLSVLSLPQHAGFTEKFEFFISCRELANAFFELTDPIDQLDGLLAFSEKVSRLKLHSISSFISLQAIWITLHSRLIQLKYCKRKGGKIQNVINTICDLQNEYIINQISSTKPEWILSSFGTVHRAEWHGSLLEPLQSPLPNRLFTFGAIPNVRAKGRASVRVADILNHLQTEEPINSNDMVVPEINTLILIFRECTHKNN</sequence>
<dbReference type="EnsemblPlants" id="MELO3C027676.2.1">
    <property type="protein sequence ID" value="MELO3C027676.2.1"/>
    <property type="gene ID" value="MELO3C027676.2"/>
</dbReference>